<dbReference type="PROSITE" id="PS51897">
    <property type="entry name" value="ANNEXIN_2"/>
    <property type="match status" value="4"/>
</dbReference>
<evidence type="ECO:0008006" key="10">
    <source>
        <dbReference type="Google" id="ProtNLM"/>
    </source>
</evidence>
<dbReference type="FunFam" id="1.10.220.10:FF:000001">
    <property type="entry name" value="Annexin"/>
    <property type="match status" value="1"/>
</dbReference>
<dbReference type="GO" id="GO:0005509">
    <property type="term" value="F:calcium ion binding"/>
    <property type="evidence" value="ECO:0007669"/>
    <property type="project" value="InterPro"/>
</dbReference>
<evidence type="ECO:0000256" key="3">
    <source>
        <dbReference type="ARBA" id="ARBA00022837"/>
    </source>
</evidence>
<dbReference type="FunFam" id="1.10.220.10:FF:000008">
    <property type="entry name" value="Annexin"/>
    <property type="match status" value="1"/>
</dbReference>
<dbReference type="Proteomes" id="UP000009183">
    <property type="component" value="Chromosome 3"/>
</dbReference>
<dbReference type="FunFam" id="1.10.220.10:FF:000009">
    <property type="entry name" value="Annexin"/>
    <property type="match status" value="1"/>
</dbReference>
<dbReference type="GO" id="GO:0005737">
    <property type="term" value="C:cytoplasm"/>
    <property type="evidence" value="ECO:0000318"/>
    <property type="project" value="GO_Central"/>
</dbReference>
<evidence type="ECO:0000256" key="6">
    <source>
        <dbReference type="PIRSR" id="PIRSR609118-1"/>
    </source>
</evidence>
<evidence type="ECO:0000313" key="9">
    <source>
        <dbReference type="Proteomes" id="UP000009183"/>
    </source>
</evidence>
<dbReference type="ExpressionAtlas" id="F6HTM4">
    <property type="expression patterns" value="baseline"/>
</dbReference>
<name>F6HTM4_VITVI</name>
<dbReference type="STRING" id="29760.F6HTM4"/>
<keyword evidence="3 6" id="KW-0106">Calcium</keyword>
<feature type="chain" id="PRO_5003337949" description="Annexin D3" evidence="7">
    <location>
        <begin position="19"/>
        <end position="402"/>
    </location>
</feature>
<dbReference type="InParanoid" id="F6HTM4"/>
<evidence type="ECO:0000256" key="2">
    <source>
        <dbReference type="ARBA" id="ARBA00022737"/>
    </source>
</evidence>
<dbReference type="GO" id="GO:0009651">
    <property type="term" value="P:response to salt stress"/>
    <property type="evidence" value="ECO:0000318"/>
    <property type="project" value="GO_Central"/>
</dbReference>
<dbReference type="GO" id="GO:0005544">
    <property type="term" value="F:calcium-dependent phospholipid binding"/>
    <property type="evidence" value="ECO:0000318"/>
    <property type="project" value="GO_Central"/>
</dbReference>
<keyword evidence="1 6" id="KW-0479">Metal-binding</keyword>
<evidence type="ECO:0000313" key="8">
    <source>
        <dbReference type="EMBL" id="CCB58034.1"/>
    </source>
</evidence>
<keyword evidence="5" id="KW-0111">Calcium/phospholipid-binding</keyword>
<feature type="binding site" evidence="6">
    <location>
        <position position="385"/>
    </location>
    <ligand>
        <name>Ca(2+)</name>
        <dbReference type="ChEBI" id="CHEBI:29108"/>
        <label>1</label>
    </ligand>
</feature>
<keyword evidence="9" id="KW-1185">Reference proteome</keyword>
<dbReference type="InterPro" id="IPR009118">
    <property type="entry name" value="AnnexinD_plant"/>
</dbReference>
<proteinExistence type="predicted"/>
<feature type="binding site" evidence="6">
    <location>
        <position position="386"/>
    </location>
    <ligand>
        <name>Ca(2+)</name>
        <dbReference type="ChEBI" id="CHEBI:29108"/>
        <label>1</label>
    </ligand>
</feature>
<protein>
    <recommendedName>
        <fullName evidence="10">Annexin D3</fullName>
    </recommendedName>
</protein>
<reference evidence="9" key="1">
    <citation type="journal article" date="2007" name="Nature">
        <title>The grapevine genome sequence suggests ancestral hexaploidization in major angiosperm phyla.</title>
        <authorList>
            <consortium name="The French-Italian Public Consortium for Grapevine Genome Characterization."/>
            <person name="Jaillon O."/>
            <person name="Aury J.-M."/>
            <person name="Noel B."/>
            <person name="Policriti A."/>
            <person name="Clepet C."/>
            <person name="Casagrande A."/>
            <person name="Choisne N."/>
            <person name="Aubourg S."/>
            <person name="Vitulo N."/>
            <person name="Jubin C."/>
            <person name="Vezzi A."/>
            <person name="Legeai F."/>
            <person name="Hugueney P."/>
            <person name="Dasilva C."/>
            <person name="Horner D."/>
            <person name="Mica E."/>
            <person name="Jublot D."/>
            <person name="Poulain J."/>
            <person name="Bruyere C."/>
            <person name="Billault A."/>
            <person name="Segurens B."/>
            <person name="Gouyvenoux M."/>
            <person name="Ugarte E."/>
            <person name="Cattonaro F."/>
            <person name="Anthouard V."/>
            <person name="Vico V."/>
            <person name="Del Fabbro C."/>
            <person name="Alaux M."/>
            <person name="Di Gaspero G."/>
            <person name="Dumas V."/>
            <person name="Felice N."/>
            <person name="Paillard S."/>
            <person name="Juman I."/>
            <person name="Moroldo M."/>
            <person name="Scalabrin S."/>
            <person name="Canaguier A."/>
            <person name="Le Clainche I."/>
            <person name="Malacrida G."/>
            <person name="Durand E."/>
            <person name="Pesole G."/>
            <person name="Laucou V."/>
            <person name="Chatelet P."/>
            <person name="Merdinoglu D."/>
            <person name="Delledonne M."/>
            <person name="Pezzotti M."/>
            <person name="Lecharny A."/>
            <person name="Scarpelli C."/>
            <person name="Artiguenave F."/>
            <person name="Pe M.E."/>
            <person name="Valle G."/>
            <person name="Morgante M."/>
            <person name="Caboche M."/>
            <person name="Adam-Blondon A.-F."/>
            <person name="Weissenbach J."/>
            <person name="Quetier F."/>
            <person name="Wincker P."/>
        </authorList>
    </citation>
    <scope>NUCLEOTIDE SEQUENCE [LARGE SCALE GENOMIC DNA]</scope>
    <source>
        <strain evidence="9">cv. Pinot noir / PN40024</strain>
    </source>
</reference>
<dbReference type="InterPro" id="IPR037104">
    <property type="entry name" value="Annexin_sf"/>
</dbReference>
<keyword evidence="4" id="KW-0041">Annexin</keyword>
<dbReference type="PANTHER" id="PTHR10502:SF99">
    <property type="entry name" value="ANNEXIN D3"/>
    <property type="match status" value="1"/>
</dbReference>
<dbReference type="PANTHER" id="PTHR10502">
    <property type="entry name" value="ANNEXIN"/>
    <property type="match status" value="1"/>
</dbReference>
<keyword evidence="7" id="KW-0732">Signal</keyword>
<gene>
    <name evidence="8" type="ordered locus">VIT_03s0017g01740</name>
</gene>
<feature type="binding site" evidence="6">
    <location>
        <position position="109"/>
    </location>
    <ligand>
        <name>Ca(2+)</name>
        <dbReference type="ChEBI" id="CHEBI:29108"/>
        <label>1</label>
    </ligand>
</feature>
<dbReference type="HOGENOM" id="CLU_025300_0_1_1"/>
<dbReference type="GO" id="GO:0009409">
    <property type="term" value="P:response to cold"/>
    <property type="evidence" value="ECO:0000318"/>
    <property type="project" value="GO_Central"/>
</dbReference>
<dbReference type="FunCoup" id="F6HTM4">
    <property type="interactions" value="56"/>
</dbReference>
<evidence type="ECO:0000256" key="4">
    <source>
        <dbReference type="ARBA" id="ARBA00023216"/>
    </source>
</evidence>
<feature type="signal peptide" evidence="7">
    <location>
        <begin position="1"/>
        <end position="18"/>
    </location>
</feature>
<dbReference type="SUPFAM" id="SSF47874">
    <property type="entry name" value="Annexin"/>
    <property type="match status" value="1"/>
</dbReference>
<dbReference type="eggNOG" id="KOG0819">
    <property type="taxonomic scope" value="Eukaryota"/>
</dbReference>
<dbReference type="GO" id="GO:0009408">
    <property type="term" value="P:response to heat"/>
    <property type="evidence" value="ECO:0000318"/>
    <property type="project" value="GO_Central"/>
</dbReference>
<evidence type="ECO:0000256" key="5">
    <source>
        <dbReference type="ARBA" id="ARBA00023302"/>
    </source>
</evidence>
<accession>F6HTM4</accession>
<dbReference type="PaxDb" id="29760-VIT_03s0017g01740.t01"/>
<dbReference type="GO" id="GO:0001786">
    <property type="term" value="F:phosphatidylserine binding"/>
    <property type="evidence" value="ECO:0000318"/>
    <property type="project" value="GO_Central"/>
</dbReference>
<evidence type="ECO:0000256" key="1">
    <source>
        <dbReference type="ARBA" id="ARBA00022723"/>
    </source>
</evidence>
<sequence length="402" mass="45890">MGWAHWTWLLCMFRLGVAWKCPFISCISPLRVGISGLRSYLCQIQGFLCWWRREGKLVRSRSLWVEVRTSVIGLMQLLSKNMRMASLRLPDSIPSPAQDSERLNLALQGRGVDEQVIVWILGHRNAIQRKQIKDTYQQLYKESIIHRLQSKLSSGLKTAMILWMNEAPERDAILANKALKRKRKKINQLQVLVEIACASSPDHLMAVRQAYCSLYECSLEEDITSNISTSLQKLLVGLVSSYRHDRELVDFNLAKSEADKIHEAIEKNQLDHDDVVWILTTRNFFQLRATFVCYKQSYEVAIDQAINSSGNGDLGSILRGVILCIVSPEKHFAEVIKASTVGYWTKDEDSLTRAIVTRAEIDMTKIKGEYFKMNNTNLDDVVRRDTSGVYKSFLMALIGAKI</sequence>
<dbReference type="GO" id="GO:0005886">
    <property type="term" value="C:plasma membrane"/>
    <property type="evidence" value="ECO:0000318"/>
    <property type="project" value="GO_Central"/>
</dbReference>
<organism evidence="8 9">
    <name type="scientific">Vitis vinifera</name>
    <name type="common">Grape</name>
    <dbReference type="NCBI Taxonomy" id="29760"/>
    <lineage>
        <taxon>Eukaryota</taxon>
        <taxon>Viridiplantae</taxon>
        <taxon>Streptophyta</taxon>
        <taxon>Embryophyta</taxon>
        <taxon>Tracheophyta</taxon>
        <taxon>Spermatophyta</taxon>
        <taxon>Magnoliopsida</taxon>
        <taxon>eudicotyledons</taxon>
        <taxon>Gunneridae</taxon>
        <taxon>Pentapetalae</taxon>
        <taxon>rosids</taxon>
        <taxon>Vitales</taxon>
        <taxon>Vitaceae</taxon>
        <taxon>Viteae</taxon>
        <taxon>Vitis</taxon>
    </lineage>
</organism>
<dbReference type="SMART" id="SM00335">
    <property type="entry name" value="ANX"/>
    <property type="match status" value="4"/>
</dbReference>
<dbReference type="Gene3D" id="1.10.220.10">
    <property type="entry name" value="Annexin"/>
    <property type="match status" value="4"/>
</dbReference>
<keyword evidence="2" id="KW-0677">Repeat</keyword>
<evidence type="ECO:0000256" key="7">
    <source>
        <dbReference type="SAM" id="SignalP"/>
    </source>
</evidence>
<dbReference type="GO" id="GO:0009414">
    <property type="term" value="P:response to water deprivation"/>
    <property type="evidence" value="ECO:0000318"/>
    <property type="project" value="GO_Central"/>
</dbReference>
<dbReference type="InterPro" id="IPR018502">
    <property type="entry name" value="Annexin_repeat"/>
</dbReference>
<feature type="binding site" evidence="6">
    <location>
        <position position="111"/>
    </location>
    <ligand>
        <name>Ca(2+)</name>
        <dbReference type="ChEBI" id="CHEBI:29108"/>
        <label>1</label>
    </ligand>
</feature>
<dbReference type="Pfam" id="PF00191">
    <property type="entry name" value="Annexin"/>
    <property type="match status" value="4"/>
</dbReference>
<dbReference type="PRINTS" id="PR00196">
    <property type="entry name" value="ANNEXIN"/>
</dbReference>
<dbReference type="OrthoDB" id="37886at2759"/>
<dbReference type="FunFam" id="1.10.220.10:FF:000006">
    <property type="entry name" value="Annexin"/>
    <property type="match status" value="1"/>
</dbReference>
<dbReference type="AlphaFoldDB" id="F6HTM4"/>
<dbReference type="InterPro" id="IPR001464">
    <property type="entry name" value="Annexin"/>
</dbReference>
<dbReference type="PRINTS" id="PR01814">
    <property type="entry name" value="ANNEXINPLANT"/>
</dbReference>
<dbReference type="EMBL" id="FN596248">
    <property type="protein sequence ID" value="CCB58034.1"/>
    <property type="molecule type" value="Genomic_DNA"/>
</dbReference>